<evidence type="ECO:0000313" key="1">
    <source>
        <dbReference type="EMBL" id="KAK4827937.1"/>
    </source>
</evidence>
<proteinExistence type="predicted"/>
<reference evidence="1 2" key="1">
    <citation type="journal article" date="2023" name="J. Hered.">
        <title>Chromosome-level genome of the wood stork (Mycteria americana) provides insight into avian chromosome evolution.</title>
        <authorList>
            <person name="Flamio R. Jr."/>
            <person name="Ramstad K.M."/>
        </authorList>
    </citation>
    <scope>NUCLEOTIDE SEQUENCE [LARGE SCALE GENOMIC DNA]</scope>
    <source>
        <strain evidence="1">JAX WOST 10</strain>
    </source>
</reference>
<keyword evidence="2" id="KW-1185">Reference proteome</keyword>
<dbReference type="AlphaFoldDB" id="A0AAN7NM50"/>
<accession>A0AAN7NM50</accession>
<sequence>MMDSKSLCKKGNHGVQTLFPSYSKAAGQGKSPIQPDFGAFTTSLSNLFQCFTTLIVKNFFLTSSLNLPSFSAEQPQLSQPVLIGEVLHPLDHFCGPPLDPLQQVRVFPVLRTPELDAVLQVGSHQSRVEGQNRLPRPAGHASFDAAQDMVGFLGCERTLPAYTQFASTNTHKFFSAGLLSTFHPPACIDTRGCPNPGAGPCAWPC</sequence>
<organism evidence="1 2">
    <name type="scientific">Mycteria americana</name>
    <name type="common">Wood stork</name>
    <dbReference type="NCBI Taxonomy" id="33587"/>
    <lineage>
        <taxon>Eukaryota</taxon>
        <taxon>Metazoa</taxon>
        <taxon>Chordata</taxon>
        <taxon>Craniata</taxon>
        <taxon>Vertebrata</taxon>
        <taxon>Euteleostomi</taxon>
        <taxon>Archelosauria</taxon>
        <taxon>Archosauria</taxon>
        <taxon>Dinosauria</taxon>
        <taxon>Saurischia</taxon>
        <taxon>Theropoda</taxon>
        <taxon>Coelurosauria</taxon>
        <taxon>Aves</taxon>
        <taxon>Neognathae</taxon>
        <taxon>Neoaves</taxon>
        <taxon>Aequornithes</taxon>
        <taxon>Ciconiiformes</taxon>
        <taxon>Ciconiidae</taxon>
        <taxon>Mycteria</taxon>
    </lineage>
</organism>
<dbReference type="Proteomes" id="UP001333110">
    <property type="component" value="Unassembled WGS sequence"/>
</dbReference>
<comment type="caution">
    <text evidence="1">The sequence shown here is derived from an EMBL/GenBank/DDBJ whole genome shotgun (WGS) entry which is preliminary data.</text>
</comment>
<name>A0AAN7NM50_MYCAM</name>
<protein>
    <submittedName>
        <fullName evidence="1">Uncharacterized protein</fullName>
    </submittedName>
</protein>
<evidence type="ECO:0000313" key="2">
    <source>
        <dbReference type="Proteomes" id="UP001333110"/>
    </source>
</evidence>
<gene>
    <name evidence="1" type="ORF">QYF61_022552</name>
</gene>
<dbReference type="EMBL" id="JAUNZN010000002">
    <property type="protein sequence ID" value="KAK4827937.1"/>
    <property type="molecule type" value="Genomic_DNA"/>
</dbReference>